<feature type="region of interest" description="Disordered" evidence="1">
    <location>
        <begin position="15"/>
        <end position="35"/>
    </location>
</feature>
<comment type="caution">
    <text evidence="2">The sequence shown here is derived from an EMBL/GenBank/DDBJ whole genome shotgun (WGS) entry which is preliminary data.</text>
</comment>
<sequence length="95" mass="10733">MESSHDACYAFLSPWHKSGSHNTASINGRHQEDPDGWHLTFCYKDSTRLANGTHTACHGYTPGKRRMGAGEIYPCRCQVRLCFEEKRKSCVAGRE</sequence>
<evidence type="ECO:0000256" key="1">
    <source>
        <dbReference type="SAM" id="MobiDB-lite"/>
    </source>
</evidence>
<evidence type="ECO:0000313" key="2">
    <source>
        <dbReference type="EMBL" id="RWQ93935.1"/>
    </source>
</evidence>
<name>A0A443HQ43_BYSSP</name>
<dbReference type="AlphaFoldDB" id="A0A443HQ43"/>
<gene>
    <name evidence="2" type="ORF">C8Q69DRAFT_472054</name>
</gene>
<reference evidence="2 3" key="1">
    <citation type="journal article" date="2018" name="Front. Microbiol.">
        <title>Genomic and genetic insights into a cosmopolitan fungus, Paecilomyces variotii (Eurotiales).</title>
        <authorList>
            <person name="Urquhart A.S."/>
            <person name="Mondo S.J."/>
            <person name="Makela M.R."/>
            <person name="Hane J.K."/>
            <person name="Wiebenga A."/>
            <person name="He G."/>
            <person name="Mihaltcheva S."/>
            <person name="Pangilinan J."/>
            <person name="Lipzen A."/>
            <person name="Barry K."/>
            <person name="de Vries R.P."/>
            <person name="Grigoriev I.V."/>
            <person name="Idnurm A."/>
        </authorList>
    </citation>
    <scope>NUCLEOTIDE SEQUENCE [LARGE SCALE GENOMIC DNA]</scope>
    <source>
        <strain evidence="2 3">CBS 101075</strain>
    </source>
</reference>
<protein>
    <submittedName>
        <fullName evidence="2">Uncharacterized protein</fullName>
    </submittedName>
</protein>
<dbReference type="GeneID" id="39600233"/>
<dbReference type="RefSeq" id="XP_028483580.1">
    <property type="nucleotide sequence ID" value="XM_028630956.1"/>
</dbReference>
<keyword evidence="3" id="KW-1185">Reference proteome</keyword>
<dbReference type="EMBL" id="RCNU01000008">
    <property type="protein sequence ID" value="RWQ93935.1"/>
    <property type="molecule type" value="Genomic_DNA"/>
</dbReference>
<proteinExistence type="predicted"/>
<dbReference type="VEuPathDB" id="FungiDB:C8Q69DRAFT_472054"/>
<evidence type="ECO:0000313" key="3">
    <source>
        <dbReference type="Proteomes" id="UP000283841"/>
    </source>
</evidence>
<accession>A0A443HQ43</accession>
<dbReference type="Proteomes" id="UP000283841">
    <property type="component" value="Unassembled WGS sequence"/>
</dbReference>
<organism evidence="2 3">
    <name type="scientific">Byssochlamys spectabilis</name>
    <name type="common">Paecilomyces variotii</name>
    <dbReference type="NCBI Taxonomy" id="264951"/>
    <lineage>
        <taxon>Eukaryota</taxon>
        <taxon>Fungi</taxon>
        <taxon>Dikarya</taxon>
        <taxon>Ascomycota</taxon>
        <taxon>Pezizomycotina</taxon>
        <taxon>Eurotiomycetes</taxon>
        <taxon>Eurotiomycetidae</taxon>
        <taxon>Eurotiales</taxon>
        <taxon>Thermoascaceae</taxon>
        <taxon>Paecilomyces</taxon>
    </lineage>
</organism>